<keyword evidence="7 8" id="KW-0315">Glutamine amidotransferase</keyword>
<gene>
    <name evidence="8 9" type="primary">purQ</name>
    <name evidence="9" type="ORF">ACFONP_03340</name>
</gene>
<protein>
    <recommendedName>
        <fullName evidence="8">Phosphoribosylformylglycinamidine synthase subunit PurQ</fullName>
        <shortName evidence="8">FGAM synthase</shortName>
        <ecNumber evidence="8">6.3.5.3</ecNumber>
    </recommendedName>
    <alternativeName>
        <fullName evidence="8">Formylglycinamide ribonucleotide amidotransferase subunit I</fullName>
        <shortName evidence="8">FGAR amidotransferase I</shortName>
        <shortName evidence="8">FGAR-AT I</shortName>
    </alternativeName>
    <alternativeName>
        <fullName evidence="8">Glutaminase PurQ</fullName>
        <ecNumber evidence="8">3.5.1.2</ecNumber>
    </alternativeName>
    <alternativeName>
        <fullName evidence="8">Phosphoribosylformylglycinamidine synthase subunit I</fullName>
    </alternativeName>
</protein>
<evidence type="ECO:0000256" key="4">
    <source>
        <dbReference type="ARBA" id="ARBA00022755"/>
    </source>
</evidence>
<dbReference type="PIRSF" id="PIRSF001586">
    <property type="entry name" value="FGAM_synth_I"/>
    <property type="match status" value="1"/>
</dbReference>
<comment type="pathway">
    <text evidence="8">Purine metabolism; IMP biosynthesis via de novo pathway; 5-amino-1-(5-phospho-D-ribosyl)imidazole from N(2)-formyl-N(1)-(5-phospho-D-ribosyl)glycinamide: step 1/2.</text>
</comment>
<evidence type="ECO:0000256" key="1">
    <source>
        <dbReference type="ARBA" id="ARBA00022490"/>
    </source>
</evidence>
<dbReference type="GO" id="GO:0004359">
    <property type="term" value="F:glutaminase activity"/>
    <property type="evidence" value="ECO:0007669"/>
    <property type="project" value="UniProtKB-EC"/>
</dbReference>
<sequence>MKTAVIVFPASNCDRDAQVALRDVTGHEPQMIWHAETELPDGLDLVVLPGGFSYGDYLRTGAIAARTRIMDAVKRRAEAGGPTLGICNGFQILCEAGVLPGALMSNTNQHFISRDVTLRVGSTDSPFTGSYSRGDYVTFPVAHHDGNYQAEADVLERLEGDGRIAFHYAEPINGSARNIAGIVSEDRRTLGMMPHPERAMGEGADGRVFFERLIAALG</sequence>
<dbReference type="HAMAP" id="MF_00421">
    <property type="entry name" value="PurQ"/>
    <property type="match status" value="1"/>
</dbReference>
<dbReference type="Pfam" id="PF13507">
    <property type="entry name" value="GATase_5"/>
    <property type="match status" value="1"/>
</dbReference>
<comment type="catalytic activity">
    <reaction evidence="8">
        <text>L-glutamine + H2O = L-glutamate + NH4(+)</text>
        <dbReference type="Rhea" id="RHEA:15889"/>
        <dbReference type="ChEBI" id="CHEBI:15377"/>
        <dbReference type="ChEBI" id="CHEBI:28938"/>
        <dbReference type="ChEBI" id="CHEBI:29985"/>
        <dbReference type="ChEBI" id="CHEBI:58359"/>
        <dbReference type="EC" id="3.5.1.2"/>
    </reaction>
</comment>
<reference evidence="10" key="1">
    <citation type="journal article" date="2019" name="Int. J. Syst. Evol. Microbiol.">
        <title>The Global Catalogue of Microorganisms (GCM) 10K type strain sequencing project: providing services to taxonomists for standard genome sequencing and annotation.</title>
        <authorList>
            <consortium name="The Broad Institute Genomics Platform"/>
            <consortium name="The Broad Institute Genome Sequencing Center for Infectious Disease"/>
            <person name="Wu L."/>
            <person name="Ma J."/>
        </authorList>
    </citation>
    <scope>NUCLEOTIDE SEQUENCE [LARGE SCALE GENOMIC DNA]</scope>
    <source>
        <strain evidence="10">KCTC 22245</strain>
    </source>
</reference>
<dbReference type="PANTHER" id="PTHR47552">
    <property type="entry name" value="PHOSPHORIBOSYLFORMYLGLYCINAMIDINE SYNTHASE SUBUNIT PURQ"/>
    <property type="match status" value="1"/>
</dbReference>
<comment type="subcellular location">
    <subcellularLocation>
        <location evidence="8">Cytoplasm</location>
    </subcellularLocation>
</comment>
<evidence type="ECO:0000256" key="8">
    <source>
        <dbReference type="HAMAP-Rule" id="MF_00421"/>
    </source>
</evidence>
<keyword evidence="6 8" id="KW-0067">ATP-binding</keyword>
<comment type="subunit">
    <text evidence="8">Part of the FGAM synthase complex composed of 1 PurL, 1 PurQ and 2 PurS subunits.</text>
</comment>
<comment type="caution">
    <text evidence="9">The sequence shown here is derived from an EMBL/GenBank/DDBJ whole genome shotgun (WGS) entry which is preliminary data.</text>
</comment>
<dbReference type="GO" id="GO:0004642">
    <property type="term" value="F:phosphoribosylformylglycinamidine synthase activity"/>
    <property type="evidence" value="ECO:0007669"/>
    <property type="project" value="UniProtKB-EC"/>
</dbReference>
<dbReference type="EC" id="6.3.5.3" evidence="8"/>
<dbReference type="PANTHER" id="PTHR47552:SF1">
    <property type="entry name" value="PHOSPHORIBOSYLFORMYLGLYCINAMIDINE SYNTHASE SUBUNIT PURQ"/>
    <property type="match status" value="1"/>
</dbReference>
<feature type="active site" evidence="8">
    <location>
        <position position="195"/>
    </location>
</feature>
<dbReference type="EMBL" id="JBHRVA010000002">
    <property type="protein sequence ID" value="MFC3301758.1"/>
    <property type="molecule type" value="Genomic_DNA"/>
</dbReference>
<evidence type="ECO:0000256" key="3">
    <source>
        <dbReference type="ARBA" id="ARBA00022741"/>
    </source>
</evidence>
<dbReference type="Gene3D" id="3.40.50.880">
    <property type="match status" value="1"/>
</dbReference>
<proteinExistence type="inferred from homology"/>
<dbReference type="CDD" id="cd01740">
    <property type="entry name" value="GATase1_FGAR_AT"/>
    <property type="match status" value="1"/>
</dbReference>
<dbReference type="PROSITE" id="PS51273">
    <property type="entry name" value="GATASE_TYPE_1"/>
    <property type="match status" value="1"/>
</dbReference>
<evidence type="ECO:0000256" key="2">
    <source>
        <dbReference type="ARBA" id="ARBA00022598"/>
    </source>
</evidence>
<dbReference type="SUPFAM" id="SSF52317">
    <property type="entry name" value="Class I glutamine amidotransferase-like"/>
    <property type="match status" value="1"/>
</dbReference>
<evidence type="ECO:0000256" key="7">
    <source>
        <dbReference type="ARBA" id="ARBA00022962"/>
    </source>
</evidence>
<keyword evidence="10" id="KW-1185">Reference proteome</keyword>
<comment type="catalytic activity">
    <reaction evidence="8">
        <text>N(2)-formyl-N(1)-(5-phospho-beta-D-ribosyl)glycinamide + L-glutamine + ATP + H2O = 2-formamido-N(1)-(5-O-phospho-beta-D-ribosyl)acetamidine + L-glutamate + ADP + phosphate + H(+)</text>
        <dbReference type="Rhea" id="RHEA:17129"/>
        <dbReference type="ChEBI" id="CHEBI:15377"/>
        <dbReference type="ChEBI" id="CHEBI:15378"/>
        <dbReference type="ChEBI" id="CHEBI:29985"/>
        <dbReference type="ChEBI" id="CHEBI:30616"/>
        <dbReference type="ChEBI" id="CHEBI:43474"/>
        <dbReference type="ChEBI" id="CHEBI:58359"/>
        <dbReference type="ChEBI" id="CHEBI:147286"/>
        <dbReference type="ChEBI" id="CHEBI:147287"/>
        <dbReference type="ChEBI" id="CHEBI:456216"/>
        <dbReference type="EC" id="6.3.5.3"/>
    </reaction>
</comment>
<feature type="active site" description="Nucleophile" evidence="8">
    <location>
        <position position="87"/>
    </location>
</feature>
<evidence type="ECO:0000313" key="10">
    <source>
        <dbReference type="Proteomes" id="UP001595607"/>
    </source>
</evidence>
<accession>A0ABV7M8S1</accession>
<keyword evidence="5 8" id="KW-0378">Hydrolase</keyword>
<evidence type="ECO:0000256" key="6">
    <source>
        <dbReference type="ARBA" id="ARBA00022840"/>
    </source>
</evidence>
<dbReference type="InterPro" id="IPR029062">
    <property type="entry name" value="Class_I_gatase-like"/>
</dbReference>
<dbReference type="RefSeq" id="WP_189573386.1">
    <property type="nucleotide sequence ID" value="NZ_BMXU01000001.1"/>
</dbReference>
<dbReference type="EC" id="3.5.1.2" evidence="8"/>
<keyword evidence="2 8" id="KW-0436">Ligase</keyword>
<comment type="function">
    <text evidence="8">Part of the phosphoribosylformylglycinamidine synthase complex involved in the purines biosynthetic pathway. Catalyzes the ATP-dependent conversion of formylglycinamide ribonucleotide (FGAR) and glutamine to yield formylglycinamidine ribonucleotide (FGAM) and glutamate. The FGAM synthase complex is composed of three subunits. PurQ produces an ammonia molecule by converting glutamine to glutamate. PurL transfers the ammonia molecule to FGAR to form FGAM in an ATP-dependent manner. PurS interacts with PurQ and PurL and is thought to assist in the transfer of the ammonia molecule from PurQ to PurL.</text>
</comment>
<feature type="active site" evidence="8">
    <location>
        <position position="197"/>
    </location>
</feature>
<keyword evidence="4 8" id="KW-0658">Purine biosynthesis</keyword>
<keyword evidence="3 8" id="KW-0547">Nucleotide-binding</keyword>
<dbReference type="SMART" id="SM01211">
    <property type="entry name" value="GATase_5"/>
    <property type="match status" value="1"/>
</dbReference>
<dbReference type="NCBIfam" id="TIGR01737">
    <property type="entry name" value="FGAM_synth_I"/>
    <property type="match status" value="1"/>
</dbReference>
<name>A0ABV7M8S1_9PROT</name>
<evidence type="ECO:0000256" key="5">
    <source>
        <dbReference type="ARBA" id="ARBA00022801"/>
    </source>
</evidence>
<dbReference type="InterPro" id="IPR010075">
    <property type="entry name" value="PRibForGlyAmidine_synth_PurQ"/>
</dbReference>
<keyword evidence="1 8" id="KW-0963">Cytoplasm</keyword>
<evidence type="ECO:0000313" key="9">
    <source>
        <dbReference type="EMBL" id="MFC3301758.1"/>
    </source>
</evidence>
<dbReference type="NCBIfam" id="NF002957">
    <property type="entry name" value="PRK03619.1"/>
    <property type="match status" value="1"/>
</dbReference>
<organism evidence="9 10">
    <name type="scientific">Parvularcula lutaonensis</name>
    <dbReference type="NCBI Taxonomy" id="491923"/>
    <lineage>
        <taxon>Bacteria</taxon>
        <taxon>Pseudomonadati</taxon>
        <taxon>Pseudomonadota</taxon>
        <taxon>Alphaproteobacteria</taxon>
        <taxon>Parvularculales</taxon>
        <taxon>Parvularculaceae</taxon>
        <taxon>Parvularcula</taxon>
    </lineage>
</organism>
<dbReference type="Proteomes" id="UP001595607">
    <property type="component" value="Unassembled WGS sequence"/>
</dbReference>